<dbReference type="Pfam" id="PF03372">
    <property type="entry name" value="Exo_endo_phos"/>
    <property type="match status" value="1"/>
</dbReference>
<dbReference type="PROSITE" id="PS51257">
    <property type="entry name" value="PROKAR_LIPOPROTEIN"/>
    <property type="match status" value="1"/>
</dbReference>
<protein>
    <recommendedName>
        <fullName evidence="3">Endonuclease/exonuclease/phosphatase domain-containing protein</fullName>
    </recommendedName>
</protein>
<reference evidence="4 5" key="1">
    <citation type="submission" date="2017-08" db="EMBL/GenBank/DDBJ databases">
        <title>Aliifodinibius alkalisoli sp. nov., isolated from saline alkaline soil.</title>
        <authorList>
            <person name="Liu D."/>
            <person name="Zhang G."/>
        </authorList>
    </citation>
    <scope>NUCLEOTIDE SEQUENCE [LARGE SCALE GENOMIC DNA]</scope>
    <source>
        <strain evidence="4 5">WN023</strain>
    </source>
</reference>
<evidence type="ECO:0000256" key="1">
    <source>
        <dbReference type="SAM" id="MobiDB-lite"/>
    </source>
</evidence>
<keyword evidence="2" id="KW-0732">Signal</keyword>
<dbReference type="InterPro" id="IPR005135">
    <property type="entry name" value="Endo/exonuclease/phosphatase"/>
</dbReference>
<evidence type="ECO:0000313" key="4">
    <source>
        <dbReference type="EMBL" id="PAU93097.1"/>
    </source>
</evidence>
<evidence type="ECO:0000256" key="2">
    <source>
        <dbReference type="SAM" id="SignalP"/>
    </source>
</evidence>
<dbReference type="Gene3D" id="3.60.10.10">
    <property type="entry name" value="Endonuclease/exonuclease/phosphatase"/>
    <property type="match status" value="1"/>
</dbReference>
<organism evidence="4 5">
    <name type="scientific">Fodinibius salipaludis</name>
    <dbReference type="NCBI Taxonomy" id="2032627"/>
    <lineage>
        <taxon>Bacteria</taxon>
        <taxon>Pseudomonadati</taxon>
        <taxon>Balneolota</taxon>
        <taxon>Balneolia</taxon>
        <taxon>Balneolales</taxon>
        <taxon>Balneolaceae</taxon>
        <taxon>Fodinibius</taxon>
    </lineage>
</organism>
<dbReference type="SUPFAM" id="SSF56219">
    <property type="entry name" value="DNase I-like"/>
    <property type="match status" value="1"/>
</dbReference>
<dbReference type="GO" id="GO:0003824">
    <property type="term" value="F:catalytic activity"/>
    <property type="evidence" value="ECO:0007669"/>
    <property type="project" value="InterPro"/>
</dbReference>
<evidence type="ECO:0000259" key="3">
    <source>
        <dbReference type="Pfam" id="PF03372"/>
    </source>
</evidence>
<keyword evidence="5" id="KW-1185">Reference proteome</keyword>
<evidence type="ECO:0000313" key="5">
    <source>
        <dbReference type="Proteomes" id="UP000218831"/>
    </source>
</evidence>
<feature type="domain" description="Endonuclease/exonuclease/phosphatase" evidence="3">
    <location>
        <begin position="59"/>
        <end position="326"/>
    </location>
</feature>
<feature type="compositionally biased region" description="Acidic residues" evidence="1">
    <location>
        <begin position="28"/>
        <end position="42"/>
    </location>
</feature>
<feature type="region of interest" description="Disordered" evidence="1">
    <location>
        <begin position="26"/>
        <end position="53"/>
    </location>
</feature>
<dbReference type="RefSeq" id="WP_095607279.1">
    <property type="nucleotide sequence ID" value="NZ_NSKE01000010.1"/>
</dbReference>
<name>A0A2A2G8E6_9BACT</name>
<dbReference type="AlphaFoldDB" id="A0A2A2G8E6"/>
<gene>
    <name evidence="4" type="ORF">CK503_13080</name>
</gene>
<comment type="caution">
    <text evidence="4">The sequence shown here is derived from an EMBL/GenBank/DDBJ whole genome shotgun (WGS) entry which is preliminary data.</text>
</comment>
<dbReference type="Proteomes" id="UP000218831">
    <property type="component" value="Unassembled WGS sequence"/>
</dbReference>
<feature type="signal peptide" evidence="2">
    <location>
        <begin position="1"/>
        <end position="23"/>
    </location>
</feature>
<dbReference type="OrthoDB" id="5500612at2"/>
<sequence length="346" mass="39802">MHFSFQKLSYFLTALLLVLAACGTPYQPEEDPDEEQEEEQGEQIEQNDPVSPDGILETVTWNIEWYGAESNGPSNEMLQTKNIVEVVDSLDADLYAFQEVANQDALNDIVKYMNGYRGFTASHVPRDQKMAFVYNTNTIDSLETGSISDVKEEYQNDWDYYWASGRTPLFFRFNYTYENVTQKFYAVVIHGKANTSNYAESYERRQKAAEGLYYFLKDNKPDANIILLGDYNDDVDKSIYYEEQNGDNVYQETPYDEFVEDTDNFDVITEVLSKADETASVPEEYTDLIDHITISDELFDEHVQNSTLIHDPRPYINNYGSTTSDHLPVWAKFNITTTSKSLANSQ</sequence>
<proteinExistence type="predicted"/>
<dbReference type="EMBL" id="NSKE01000010">
    <property type="protein sequence ID" value="PAU93097.1"/>
    <property type="molecule type" value="Genomic_DNA"/>
</dbReference>
<feature type="chain" id="PRO_5013240089" description="Endonuclease/exonuclease/phosphatase domain-containing protein" evidence="2">
    <location>
        <begin position="24"/>
        <end position="346"/>
    </location>
</feature>
<dbReference type="InterPro" id="IPR036691">
    <property type="entry name" value="Endo/exonu/phosph_ase_sf"/>
</dbReference>
<accession>A0A2A2G8E6</accession>